<dbReference type="EMBL" id="CP045423">
    <property type="protein sequence ID" value="QFU15493.1"/>
    <property type="molecule type" value="Genomic_DNA"/>
</dbReference>
<dbReference type="AlphaFoldDB" id="A0A5P9JSV6"/>
<dbReference type="Proteomes" id="UP000325614">
    <property type="component" value="Chromosome"/>
</dbReference>
<keyword evidence="2" id="KW-1185">Reference proteome</keyword>
<gene>
    <name evidence="1" type="ORF">GDR74_04260</name>
</gene>
<evidence type="ECO:0000313" key="1">
    <source>
        <dbReference type="EMBL" id="QFU15493.1"/>
    </source>
</evidence>
<proteinExistence type="predicted"/>
<reference evidence="1 2" key="1">
    <citation type="submission" date="2019-10" db="EMBL/GenBank/DDBJ databases">
        <title>Isolation, Identification of Microvirga thermotolerans HR1, a novel thermophilic bacterium and Comparative Genomics of the genus Microvirga.</title>
        <authorList>
            <person name="Li J."/>
            <person name="Zhang W."/>
            <person name="Lin M."/>
            <person name="Wang J."/>
        </authorList>
    </citation>
    <scope>NUCLEOTIDE SEQUENCE [LARGE SCALE GENOMIC DNA]</scope>
    <source>
        <strain evidence="1 2">HR1</strain>
    </source>
</reference>
<dbReference type="RefSeq" id="WP_152585138.1">
    <property type="nucleotide sequence ID" value="NZ_CP045423.1"/>
</dbReference>
<organism evidence="1 2">
    <name type="scientific">Microvirga thermotolerans</name>
    <dbReference type="NCBI Taxonomy" id="2651334"/>
    <lineage>
        <taxon>Bacteria</taxon>
        <taxon>Pseudomonadati</taxon>
        <taxon>Pseudomonadota</taxon>
        <taxon>Alphaproteobacteria</taxon>
        <taxon>Hyphomicrobiales</taxon>
        <taxon>Methylobacteriaceae</taxon>
        <taxon>Microvirga</taxon>
    </lineage>
</organism>
<dbReference type="KEGG" id="mico:GDR74_04260"/>
<sequence length="228" mass="25341">MARDLLNKYPTSEHDDFRMATLMFGLTPELGDVFQKFRSGRTALHKAVDYRRNRSGVDRAGWQTFGLAGALEVDMFPANRFSDLGVEKQDQYRNLGFKPATAGEGPVWIVTAHALVHVGSLGHDAVMEALHSVAPIVHLKELDEQQTLLEAAERVVGYACKVSFETTFAFGRKSSWPTEAVKTYLLGTMRSSHGYQGFRFVVNPKSSKKKSSMISDSHIEPMVTMVGL</sequence>
<protein>
    <submittedName>
        <fullName evidence="1">Uncharacterized protein</fullName>
    </submittedName>
</protein>
<evidence type="ECO:0000313" key="2">
    <source>
        <dbReference type="Proteomes" id="UP000325614"/>
    </source>
</evidence>
<name>A0A5P9JSV6_9HYPH</name>
<accession>A0A5P9JSV6</accession>